<proteinExistence type="inferred from homology"/>
<dbReference type="GO" id="GO:0003700">
    <property type="term" value="F:DNA-binding transcription factor activity"/>
    <property type="evidence" value="ECO:0007669"/>
    <property type="project" value="InterPro"/>
</dbReference>
<keyword evidence="4" id="KW-1133">Transmembrane helix</keyword>
<evidence type="ECO:0000259" key="5">
    <source>
        <dbReference type="SMART" id="SM00415"/>
    </source>
</evidence>
<dbReference type="PANTHER" id="PTHR37563">
    <property type="entry name" value="PHYTANOYL-COA DIOXYGENASE FAMILY PROTEIN (AFU_ORTHOLOGUE AFUA_2G03330)"/>
    <property type="match status" value="1"/>
</dbReference>
<organism evidence="6 7">
    <name type="scientific">Nitzschia inconspicua</name>
    <dbReference type="NCBI Taxonomy" id="303405"/>
    <lineage>
        <taxon>Eukaryota</taxon>
        <taxon>Sar</taxon>
        <taxon>Stramenopiles</taxon>
        <taxon>Ochrophyta</taxon>
        <taxon>Bacillariophyta</taxon>
        <taxon>Bacillariophyceae</taxon>
        <taxon>Bacillariophycidae</taxon>
        <taxon>Bacillariales</taxon>
        <taxon>Bacillariaceae</taxon>
        <taxon>Nitzschia</taxon>
    </lineage>
</organism>
<evidence type="ECO:0000256" key="4">
    <source>
        <dbReference type="SAM" id="Phobius"/>
    </source>
</evidence>
<evidence type="ECO:0000256" key="2">
    <source>
        <dbReference type="RuleBase" id="RU004020"/>
    </source>
</evidence>
<evidence type="ECO:0000256" key="3">
    <source>
        <dbReference type="SAM" id="MobiDB-lite"/>
    </source>
</evidence>
<dbReference type="GO" id="GO:0043565">
    <property type="term" value="F:sequence-specific DNA binding"/>
    <property type="evidence" value="ECO:0007669"/>
    <property type="project" value="InterPro"/>
</dbReference>
<reference evidence="6" key="2">
    <citation type="submission" date="2021-04" db="EMBL/GenBank/DDBJ databases">
        <authorList>
            <person name="Podell S."/>
        </authorList>
    </citation>
    <scope>NUCLEOTIDE SEQUENCE</scope>
    <source>
        <strain evidence="6">Hildebrandi</strain>
    </source>
</reference>
<feature type="domain" description="HSF-type DNA-binding" evidence="5">
    <location>
        <begin position="918"/>
        <end position="1021"/>
    </location>
</feature>
<keyword evidence="4" id="KW-0812">Transmembrane</keyword>
<evidence type="ECO:0000313" key="6">
    <source>
        <dbReference type="EMBL" id="KAG7342145.1"/>
    </source>
</evidence>
<feature type="transmembrane region" description="Helical" evidence="4">
    <location>
        <begin position="52"/>
        <end position="72"/>
    </location>
</feature>
<feature type="region of interest" description="Disordered" evidence="3">
    <location>
        <begin position="1042"/>
        <end position="1073"/>
    </location>
</feature>
<dbReference type="InterPro" id="IPR000232">
    <property type="entry name" value="HSF_DNA-bd"/>
</dbReference>
<dbReference type="OrthoDB" id="43557at2759"/>
<name>A0A9K3PCR6_9STRA</name>
<evidence type="ECO:0000256" key="1">
    <source>
        <dbReference type="ARBA" id="ARBA00023125"/>
    </source>
</evidence>
<dbReference type="SMART" id="SM00415">
    <property type="entry name" value="HSF"/>
    <property type="match status" value="1"/>
</dbReference>
<sequence length="1130" mass="126153">MNAATASKAIGMNLNSDPAGGHETNGMNGKNRPLLPSTSPPKSRLFGRILQFLLLDVPLLVLFALLLTTIVLHKLHDDYFYPLLKLMNWEGQDRDFLETTYFERYCTGEDFTAKSVSELIITDDYTTKDAANHMLRHGVSVYPNLVTNQTAKILRDWIVEENKVQEGWYVIENENRWSWGIDMTMHPALHTFWQELAANEKLLSGLEEIIGPNPAIIEFTAITSAYGATDQYLHADVVPPGSATKFARSFLPSYSLFVPLQDTTYEMGATHVCPGSHLCSDGAKKNCKDHALAFSGPKGTGGVWKMGWGALVNQQTFHKGMGFTQEGAPDRVVLIATFAPRPIHHRGLETRMIGHGGSYSLLWNQWGHTFYDYFHADKRMTQPQATLRSLGILKSNGITYLSSASMRMANEEVGMREDNLEEFLEKGGFSFLPESWQGSFGEESDVSEFHSFVLGTLKKTEKKLEKFNIVALFLYLSIAISLDTAGRKSSVGFSFLKRTIRLGVMYGMLLVISWKVVRTVEESNWAKGIRAGKAYTLPWVEPDENRRETLPHRTDILLVPHYASSYMASYSHVIDVAHPGNKLWNDLVKSQADGYVMLPPVLQQSLCTTLLESLTADRRFLEQGLDRLWYNVTDHKQLTRFCHKEFLKAANPLRGALSHEIDSLKNELDFGMFRMTGMHITQIRGLLDDWEKRVLPPLQIGSRAKSSDVTKTTTATLRPNVSLVAIGWRELGRKGSGRSRKSSPLFPRKTPTPPAPYAWLEVGDRVNVMDGCKDDGEYYPGMITASLPNLAAFAIEYDTGETEDEVNQRCTGGKAFCGYEFMPINLFEASNDYVAHKPSTTIKHHRRKTFLNSPLLTSWDYNINSDKLTSHSISQQVATSSSISSTPLRLCIIMANLAELPVNHLSTLSYPRTGKRGVPQQFARRLYEMLQSEAKLASTSSDDEMFITWSDSGLAFRILDIKSFTSIVLPKYFRTKKFSSFQRNLNLYGFSKVRRGPDTDMYAHPSFVRGKPELLCDLRKCSSLGASRRKASCCVGDQSDASASESCGHSSSDSSSSAGESPLPATPVTPPKTITQTLDLHQDSTNNSLSSWASLLNRPFIPKTTASCQPEVPTPMGRLDLLALAVEHAT</sequence>
<keyword evidence="4" id="KW-0472">Membrane</keyword>
<protein>
    <submittedName>
        <fullName evidence="6">HSF-type DNA-binding protein</fullName>
    </submittedName>
</protein>
<feature type="compositionally biased region" description="Low complexity" evidence="3">
    <location>
        <begin position="1042"/>
        <end position="1061"/>
    </location>
</feature>
<comment type="similarity">
    <text evidence="2">Belongs to the HSF family.</text>
</comment>
<dbReference type="InterPro" id="IPR051961">
    <property type="entry name" value="Fungal_Metabolite_Diox"/>
</dbReference>
<keyword evidence="7" id="KW-1185">Reference proteome</keyword>
<accession>A0A9K3PCR6</accession>
<evidence type="ECO:0000313" key="7">
    <source>
        <dbReference type="Proteomes" id="UP000693970"/>
    </source>
</evidence>
<reference evidence="6" key="1">
    <citation type="journal article" date="2021" name="Sci. Rep.">
        <title>Diploid genomic architecture of Nitzschia inconspicua, an elite biomass production diatom.</title>
        <authorList>
            <person name="Oliver A."/>
            <person name="Podell S."/>
            <person name="Pinowska A."/>
            <person name="Traller J.C."/>
            <person name="Smith S.R."/>
            <person name="McClure R."/>
            <person name="Beliaev A."/>
            <person name="Bohutskyi P."/>
            <person name="Hill E.A."/>
            <person name="Rabines A."/>
            <person name="Zheng H."/>
            <person name="Allen L.Z."/>
            <person name="Kuo A."/>
            <person name="Grigoriev I.V."/>
            <person name="Allen A.E."/>
            <person name="Hazlebeck D."/>
            <person name="Allen E.E."/>
        </authorList>
    </citation>
    <scope>NUCLEOTIDE SEQUENCE</scope>
    <source>
        <strain evidence="6">Hildebrandi</strain>
    </source>
</reference>
<gene>
    <name evidence="6" type="ORF">IV203_007237</name>
</gene>
<dbReference type="EMBL" id="JAGRRH010000025">
    <property type="protein sequence ID" value="KAG7342145.1"/>
    <property type="molecule type" value="Genomic_DNA"/>
</dbReference>
<comment type="caution">
    <text evidence="6">The sequence shown here is derived from an EMBL/GenBank/DDBJ whole genome shotgun (WGS) entry which is preliminary data.</text>
</comment>
<dbReference type="PANTHER" id="PTHR37563:SF2">
    <property type="entry name" value="PHYTANOYL-COA DIOXYGENASE FAMILY PROTEIN (AFU_ORTHOLOGUE AFUA_2G03330)"/>
    <property type="match status" value="1"/>
</dbReference>
<dbReference type="AlphaFoldDB" id="A0A9K3PCR6"/>
<dbReference type="Pfam" id="PF00447">
    <property type="entry name" value="HSF_DNA-bind"/>
    <property type="match status" value="1"/>
</dbReference>
<feature type="region of interest" description="Disordered" evidence="3">
    <location>
        <begin position="1"/>
        <end position="37"/>
    </location>
</feature>
<dbReference type="Proteomes" id="UP000693970">
    <property type="component" value="Unassembled WGS sequence"/>
</dbReference>
<keyword evidence="1 6" id="KW-0238">DNA-binding</keyword>